<sequence length="79" mass="9140">MSAIHRIPKYHIGQCVYNICNPNEQYIIHQLFKVDNPEEPYVAAVVKNKPNIVPWLIPGTMRMIKLASVEKQYYIPSGK</sequence>
<evidence type="ECO:0000313" key="1">
    <source>
        <dbReference type="EMBL" id="QHU09982.1"/>
    </source>
</evidence>
<organism evidence="1">
    <name type="scientific">viral metagenome</name>
    <dbReference type="NCBI Taxonomy" id="1070528"/>
    <lineage>
        <taxon>unclassified sequences</taxon>
        <taxon>metagenomes</taxon>
        <taxon>organismal metagenomes</taxon>
    </lineage>
</organism>
<name>A0A6C0JW44_9ZZZZ</name>
<accession>A0A6C0JW44</accession>
<protein>
    <submittedName>
        <fullName evidence="1">Uncharacterized protein</fullName>
    </submittedName>
</protein>
<reference evidence="1" key="1">
    <citation type="journal article" date="2020" name="Nature">
        <title>Giant virus diversity and host interactions through global metagenomics.</title>
        <authorList>
            <person name="Schulz F."/>
            <person name="Roux S."/>
            <person name="Paez-Espino D."/>
            <person name="Jungbluth S."/>
            <person name="Walsh D.A."/>
            <person name="Denef V.J."/>
            <person name="McMahon K.D."/>
            <person name="Konstantinidis K.T."/>
            <person name="Eloe-Fadrosh E.A."/>
            <person name="Kyrpides N.C."/>
            <person name="Woyke T."/>
        </authorList>
    </citation>
    <scope>NUCLEOTIDE SEQUENCE</scope>
    <source>
        <strain evidence="1">GVMAG-S-1101164-67</strain>
    </source>
</reference>
<dbReference type="EMBL" id="MN740749">
    <property type="protein sequence ID" value="QHU09982.1"/>
    <property type="molecule type" value="Genomic_DNA"/>
</dbReference>
<proteinExistence type="predicted"/>
<dbReference type="AlphaFoldDB" id="A0A6C0JW44"/>